<evidence type="ECO:0000313" key="8">
    <source>
        <dbReference type="Proteomes" id="UP000016936"/>
    </source>
</evidence>
<dbReference type="InterPro" id="IPR052073">
    <property type="entry name" value="Amide_Lactam_Regulators"/>
</dbReference>
<keyword evidence="6" id="KW-1133">Transmembrane helix</keyword>
<feature type="transmembrane region" description="Helical" evidence="6">
    <location>
        <begin position="37"/>
        <end position="54"/>
    </location>
</feature>
<evidence type="ECO:0000256" key="4">
    <source>
        <dbReference type="ARBA" id="ARBA00023163"/>
    </source>
</evidence>
<dbReference type="STRING" id="701091.M2V9E5"/>
<keyword evidence="3" id="KW-0238">DNA-binding</keyword>
<evidence type="ECO:0000256" key="6">
    <source>
        <dbReference type="SAM" id="Phobius"/>
    </source>
</evidence>
<proteinExistence type="predicted"/>
<sequence length="154" mass="16982">MQEGSDNAGQIVVAAATKISRIAEDVLAQGTLRYRQMHIITSLFAAFCVHTIGIKRNQKMLRRIAENRTQICLLGLQEIRKYWRINNNVSNLFLQYLDVSIAQKLHGTSHTQNTTHSSNNYFASGEQLGGGMDGNHPGGGLLSGFLGPQNLQSQ</sequence>
<evidence type="ECO:0000256" key="1">
    <source>
        <dbReference type="ARBA" id="ARBA00022833"/>
    </source>
</evidence>
<evidence type="ECO:0000256" key="2">
    <source>
        <dbReference type="ARBA" id="ARBA00023015"/>
    </source>
</evidence>
<reference evidence="7 8" key="1">
    <citation type="journal article" date="2012" name="PLoS Pathog.">
        <title>Diverse lifestyles and strategies of plant pathogenesis encoded in the genomes of eighteen Dothideomycetes fungi.</title>
        <authorList>
            <person name="Ohm R.A."/>
            <person name="Feau N."/>
            <person name="Henrissat B."/>
            <person name="Schoch C.L."/>
            <person name="Horwitz B.A."/>
            <person name="Barry K.W."/>
            <person name="Condon B.J."/>
            <person name="Copeland A.C."/>
            <person name="Dhillon B."/>
            <person name="Glaser F."/>
            <person name="Hesse C.N."/>
            <person name="Kosti I."/>
            <person name="LaButti K."/>
            <person name="Lindquist E.A."/>
            <person name="Lucas S."/>
            <person name="Salamov A.A."/>
            <person name="Bradshaw R.E."/>
            <person name="Ciuffetti L."/>
            <person name="Hamelin R.C."/>
            <person name="Kema G.H.J."/>
            <person name="Lawrence C."/>
            <person name="Scott J.A."/>
            <person name="Spatafora J.W."/>
            <person name="Turgeon B.G."/>
            <person name="de Wit P.J.G.M."/>
            <person name="Zhong S."/>
            <person name="Goodwin S.B."/>
            <person name="Grigoriev I.V."/>
        </authorList>
    </citation>
    <scope>NUCLEOTIDE SEQUENCE [LARGE SCALE GENOMIC DNA]</scope>
    <source>
        <strain evidence="8">C5 / ATCC 48332 / race O</strain>
    </source>
</reference>
<feature type="compositionally biased region" description="Low complexity" evidence="5">
    <location>
        <begin position="109"/>
        <end position="120"/>
    </location>
</feature>
<dbReference type="AlphaFoldDB" id="M2V9E5"/>
<dbReference type="HOGENOM" id="CLU_1704059_0_0_1"/>
<dbReference type="PANTHER" id="PTHR47171:SF1">
    <property type="entry name" value="ZN(II)2CYS6 TRANSCRIPTION FACTOR (EUROFUNG)"/>
    <property type="match status" value="1"/>
</dbReference>
<keyword evidence="1" id="KW-0862">Zinc</keyword>
<keyword evidence="6" id="KW-0472">Membrane</keyword>
<protein>
    <recommendedName>
        <fullName evidence="9">Transcription factor domain-containing protein</fullName>
    </recommendedName>
</protein>
<evidence type="ECO:0000256" key="5">
    <source>
        <dbReference type="SAM" id="MobiDB-lite"/>
    </source>
</evidence>
<keyword evidence="4" id="KW-0804">Transcription</keyword>
<dbReference type="PANTHER" id="PTHR47171">
    <property type="entry name" value="FARA-RELATED"/>
    <property type="match status" value="1"/>
</dbReference>
<keyword evidence="6" id="KW-0812">Transmembrane</keyword>
<keyword evidence="2" id="KW-0805">Transcription regulation</keyword>
<name>M2V9E5_COCH5</name>
<evidence type="ECO:0000313" key="7">
    <source>
        <dbReference type="EMBL" id="EMD96582.1"/>
    </source>
</evidence>
<keyword evidence="8" id="KW-1185">Reference proteome</keyword>
<dbReference type="EMBL" id="KB445569">
    <property type="protein sequence ID" value="EMD96582.1"/>
    <property type="molecule type" value="Genomic_DNA"/>
</dbReference>
<gene>
    <name evidence="7" type="ORF">COCHEDRAFT_1025109</name>
</gene>
<feature type="region of interest" description="Disordered" evidence="5">
    <location>
        <begin position="109"/>
        <end position="129"/>
    </location>
</feature>
<dbReference type="GO" id="GO:0003677">
    <property type="term" value="F:DNA binding"/>
    <property type="evidence" value="ECO:0007669"/>
    <property type="project" value="UniProtKB-KW"/>
</dbReference>
<accession>M2V9E5</accession>
<evidence type="ECO:0008006" key="9">
    <source>
        <dbReference type="Google" id="ProtNLM"/>
    </source>
</evidence>
<dbReference type="Proteomes" id="UP000016936">
    <property type="component" value="Unassembled WGS sequence"/>
</dbReference>
<evidence type="ECO:0000256" key="3">
    <source>
        <dbReference type="ARBA" id="ARBA00023125"/>
    </source>
</evidence>
<reference evidence="8" key="2">
    <citation type="journal article" date="2013" name="PLoS Genet.">
        <title>Comparative genome structure, secondary metabolite, and effector coding capacity across Cochliobolus pathogens.</title>
        <authorList>
            <person name="Condon B.J."/>
            <person name="Leng Y."/>
            <person name="Wu D."/>
            <person name="Bushley K.E."/>
            <person name="Ohm R.A."/>
            <person name="Otillar R."/>
            <person name="Martin J."/>
            <person name="Schackwitz W."/>
            <person name="Grimwood J."/>
            <person name="MohdZainudin N."/>
            <person name="Xue C."/>
            <person name="Wang R."/>
            <person name="Manning V.A."/>
            <person name="Dhillon B."/>
            <person name="Tu Z.J."/>
            <person name="Steffenson B.J."/>
            <person name="Salamov A."/>
            <person name="Sun H."/>
            <person name="Lowry S."/>
            <person name="LaButti K."/>
            <person name="Han J."/>
            <person name="Copeland A."/>
            <person name="Lindquist E."/>
            <person name="Barry K."/>
            <person name="Schmutz J."/>
            <person name="Baker S.E."/>
            <person name="Ciuffetti L.M."/>
            <person name="Grigoriev I.V."/>
            <person name="Zhong S."/>
            <person name="Turgeon B.G."/>
        </authorList>
    </citation>
    <scope>NUCLEOTIDE SEQUENCE [LARGE SCALE GENOMIC DNA]</scope>
    <source>
        <strain evidence="8">C5 / ATCC 48332 / race O</strain>
    </source>
</reference>
<organism evidence="7 8">
    <name type="scientific">Cochliobolus heterostrophus (strain C5 / ATCC 48332 / race O)</name>
    <name type="common">Southern corn leaf blight fungus</name>
    <name type="synonym">Bipolaris maydis</name>
    <dbReference type="NCBI Taxonomy" id="701091"/>
    <lineage>
        <taxon>Eukaryota</taxon>
        <taxon>Fungi</taxon>
        <taxon>Dikarya</taxon>
        <taxon>Ascomycota</taxon>
        <taxon>Pezizomycotina</taxon>
        <taxon>Dothideomycetes</taxon>
        <taxon>Pleosporomycetidae</taxon>
        <taxon>Pleosporales</taxon>
        <taxon>Pleosporineae</taxon>
        <taxon>Pleosporaceae</taxon>
        <taxon>Bipolaris</taxon>
    </lineage>
</organism>